<sequence length="107" mass="12457">MDSYQCSKCEKVFNYLSSLQNYRKTHSKIDKVLQKIIMKEQEKAIAAITTEQLNELSEVSNIKIPETNEIEMSDIELLDKEPLSDKGEEKEEEELMVKEAEEVEEVE</sequence>
<proteinExistence type="predicted"/>
<dbReference type="AlphaFoldDB" id="A0A9N9GKH5"/>
<keyword evidence="1" id="KW-0862">Zinc</keyword>
<dbReference type="InterPro" id="IPR013087">
    <property type="entry name" value="Znf_C2H2_type"/>
</dbReference>
<feature type="domain" description="C2H2-type" evidence="3">
    <location>
        <begin position="4"/>
        <end position="31"/>
    </location>
</feature>
<dbReference type="PROSITE" id="PS50157">
    <property type="entry name" value="ZINC_FINGER_C2H2_2"/>
    <property type="match status" value="1"/>
</dbReference>
<keyword evidence="1" id="KW-0479">Metal-binding</keyword>
<dbReference type="EMBL" id="CAJVPQ010002913">
    <property type="protein sequence ID" value="CAG8612458.1"/>
    <property type="molecule type" value="Genomic_DNA"/>
</dbReference>
<comment type="caution">
    <text evidence="4">The sequence shown here is derived from an EMBL/GenBank/DDBJ whole genome shotgun (WGS) entry which is preliminary data.</text>
</comment>
<accession>A0A9N9GKH5</accession>
<evidence type="ECO:0000256" key="2">
    <source>
        <dbReference type="SAM" id="MobiDB-lite"/>
    </source>
</evidence>
<organism evidence="4 5">
    <name type="scientific">Funneliformis caledonium</name>
    <dbReference type="NCBI Taxonomy" id="1117310"/>
    <lineage>
        <taxon>Eukaryota</taxon>
        <taxon>Fungi</taxon>
        <taxon>Fungi incertae sedis</taxon>
        <taxon>Mucoromycota</taxon>
        <taxon>Glomeromycotina</taxon>
        <taxon>Glomeromycetes</taxon>
        <taxon>Glomerales</taxon>
        <taxon>Glomeraceae</taxon>
        <taxon>Funneliformis</taxon>
    </lineage>
</organism>
<reference evidence="4" key="1">
    <citation type="submission" date="2021-06" db="EMBL/GenBank/DDBJ databases">
        <authorList>
            <person name="Kallberg Y."/>
            <person name="Tangrot J."/>
            <person name="Rosling A."/>
        </authorList>
    </citation>
    <scope>NUCLEOTIDE SEQUENCE</scope>
    <source>
        <strain evidence="4">UK204</strain>
    </source>
</reference>
<dbReference type="InterPro" id="IPR036236">
    <property type="entry name" value="Znf_C2H2_sf"/>
</dbReference>
<evidence type="ECO:0000313" key="5">
    <source>
        <dbReference type="Proteomes" id="UP000789570"/>
    </source>
</evidence>
<protein>
    <submittedName>
        <fullName evidence="4">215_t:CDS:1</fullName>
    </submittedName>
</protein>
<gene>
    <name evidence="4" type="ORF">FCALED_LOCUS9142</name>
</gene>
<dbReference type="SUPFAM" id="SSF57667">
    <property type="entry name" value="beta-beta-alpha zinc fingers"/>
    <property type="match status" value="1"/>
</dbReference>
<name>A0A9N9GKH5_9GLOM</name>
<feature type="compositionally biased region" description="Basic and acidic residues" evidence="2">
    <location>
        <begin position="77"/>
        <end position="100"/>
    </location>
</feature>
<dbReference type="GO" id="GO:0008270">
    <property type="term" value="F:zinc ion binding"/>
    <property type="evidence" value="ECO:0007669"/>
    <property type="project" value="UniProtKB-KW"/>
</dbReference>
<keyword evidence="1" id="KW-0863">Zinc-finger</keyword>
<evidence type="ECO:0000313" key="4">
    <source>
        <dbReference type="EMBL" id="CAG8612458.1"/>
    </source>
</evidence>
<feature type="region of interest" description="Disordered" evidence="2">
    <location>
        <begin position="73"/>
        <end position="107"/>
    </location>
</feature>
<evidence type="ECO:0000256" key="1">
    <source>
        <dbReference type="PROSITE-ProRule" id="PRU00042"/>
    </source>
</evidence>
<evidence type="ECO:0000259" key="3">
    <source>
        <dbReference type="PROSITE" id="PS50157"/>
    </source>
</evidence>
<dbReference type="Gene3D" id="3.30.160.60">
    <property type="entry name" value="Classic Zinc Finger"/>
    <property type="match status" value="1"/>
</dbReference>
<keyword evidence="5" id="KW-1185">Reference proteome</keyword>
<dbReference type="Proteomes" id="UP000789570">
    <property type="component" value="Unassembled WGS sequence"/>
</dbReference>